<evidence type="ECO:0000313" key="2">
    <source>
        <dbReference type="EMBL" id="CAG2241967.1"/>
    </source>
</evidence>
<dbReference type="InterPro" id="IPR027417">
    <property type="entry name" value="P-loop_NTPase"/>
</dbReference>
<dbReference type="Pfam" id="PF20720">
    <property type="entry name" value="nSTAND3"/>
    <property type="match status" value="1"/>
</dbReference>
<evidence type="ECO:0000313" key="3">
    <source>
        <dbReference type="Proteomes" id="UP000683360"/>
    </source>
</evidence>
<organism evidence="2 3">
    <name type="scientific">Mytilus edulis</name>
    <name type="common">Blue mussel</name>
    <dbReference type="NCBI Taxonomy" id="6550"/>
    <lineage>
        <taxon>Eukaryota</taxon>
        <taxon>Metazoa</taxon>
        <taxon>Spiralia</taxon>
        <taxon>Lophotrochozoa</taxon>
        <taxon>Mollusca</taxon>
        <taxon>Bivalvia</taxon>
        <taxon>Autobranchia</taxon>
        <taxon>Pteriomorphia</taxon>
        <taxon>Mytilida</taxon>
        <taxon>Mytiloidea</taxon>
        <taxon>Mytilidae</taxon>
        <taxon>Mytilinae</taxon>
        <taxon>Mytilus</taxon>
    </lineage>
</organism>
<proteinExistence type="predicted"/>
<dbReference type="AlphaFoldDB" id="A0A8S3U858"/>
<comment type="caution">
    <text evidence="2">The sequence shown here is derived from an EMBL/GenBank/DDBJ whole genome shotgun (WGS) entry which is preliminary data.</text>
</comment>
<dbReference type="Proteomes" id="UP000683360">
    <property type="component" value="Unassembled WGS sequence"/>
</dbReference>
<gene>
    <name evidence="2" type="ORF">MEDL_54163</name>
</gene>
<dbReference type="EMBL" id="CAJPWZ010002607">
    <property type="protein sequence ID" value="CAG2241967.1"/>
    <property type="molecule type" value="Genomic_DNA"/>
</dbReference>
<evidence type="ECO:0000259" key="1">
    <source>
        <dbReference type="Pfam" id="PF20720"/>
    </source>
</evidence>
<feature type="domain" description="Novel STAND NTPase 3" evidence="1">
    <location>
        <begin position="64"/>
        <end position="153"/>
    </location>
</feature>
<protein>
    <recommendedName>
        <fullName evidence="1">Novel STAND NTPase 3 domain-containing protein</fullName>
    </recommendedName>
</protein>
<dbReference type="SUPFAM" id="SSF52540">
    <property type="entry name" value="P-loop containing nucleoside triphosphate hydrolases"/>
    <property type="match status" value="1"/>
</dbReference>
<keyword evidence="3" id="KW-1185">Reference proteome</keyword>
<name>A0A8S3U858_MYTED</name>
<accession>A0A8S3U858</accession>
<sequence>MQLISPMIKEAKMNGGFFKNNVVSLSIQGTDEMIDDESVTVVANGLQEFQKETLREWSCKLNKFVPTRGADIIYNNTKSENVVIIVGPTGIGKSSIAYYAAYKLKQEDGYTIQPVRQPLDIQKLHVPGKNQIFIIDDFIGKSAVNQKAAVLWKNNETLFRDF</sequence>
<dbReference type="OrthoDB" id="8954335at2759"/>
<dbReference type="Gene3D" id="3.40.50.300">
    <property type="entry name" value="P-loop containing nucleotide triphosphate hydrolases"/>
    <property type="match status" value="1"/>
</dbReference>
<dbReference type="InterPro" id="IPR049050">
    <property type="entry name" value="nSTAND3"/>
</dbReference>
<reference evidence="2" key="1">
    <citation type="submission" date="2021-03" db="EMBL/GenBank/DDBJ databases">
        <authorList>
            <person name="Bekaert M."/>
        </authorList>
    </citation>
    <scope>NUCLEOTIDE SEQUENCE</scope>
</reference>